<keyword evidence="2" id="KW-0413">Isomerase</keyword>
<dbReference type="PANTHER" id="PTHR12110:SF41">
    <property type="entry name" value="INOSOSE DEHYDRATASE"/>
    <property type="match status" value="1"/>
</dbReference>
<sequence>MPAISYQMYGSRNWALPETFAMLSAAGFTEVEGYGGIYGDLDGLQACLHENKLRMTTGHFDLSVIVNDPQRVIDVANRFGMEAVFAPYLTDDARPSDLAGWQAFANDLVEAGKPLQAAGLTFGWHNHDFELLDLGAGVTALDVIAQASPDLKLELDIGWVIRAGQDPVATIHKYANQISVAHIKDIAAQGAGLDEDGWSDVGHGVVDWAPIHAALQAAGVGRYVIEHDNPNDHHRFATRSLDSVTAL</sequence>
<dbReference type="AlphaFoldDB" id="A0A3T0N242"/>
<dbReference type="GO" id="GO:0016853">
    <property type="term" value="F:isomerase activity"/>
    <property type="evidence" value="ECO:0007669"/>
    <property type="project" value="UniProtKB-KW"/>
</dbReference>
<reference evidence="2 3" key="1">
    <citation type="submission" date="2018-10" db="EMBL/GenBank/DDBJ databases">
        <title>Parasedimentitalea marina sp. nov., a psychrophilic bacterium isolated from deep seawater of the New Britain Trench.</title>
        <authorList>
            <person name="Cao J."/>
        </authorList>
    </citation>
    <scope>NUCLEOTIDE SEQUENCE [LARGE SCALE GENOMIC DNA]</scope>
    <source>
        <strain evidence="2 3">W43</strain>
    </source>
</reference>
<name>A0A3T0N242_9RHOB</name>
<keyword evidence="3" id="KW-1185">Reference proteome</keyword>
<evidence type="ECO:0000313" key="2">
    <source>
        <dbReference type="EMBL" id="AZV78067.1"/>
    </source>
</evidence>
<feature type="domain" description="Xylose isomerase-like TIM barrel" evidence="1">
    <location>
        <begin position="66"/>
        <end position="231"/>
    </location>
</feature>
<accession>A0A3T0N242</accession>
<dbReference type="KEGG" id="sedi:EBB79_09310"/>
<dbReference type="PANTHER" id="PTHR12110">
    <property type="entry name" value="HYDROXYPYRUVATE ISOMERASE"/>
    <property type="match status" value="1"/>
</dbReference>
<dbReference type="InterPro" id="IPR050312">
    <property type="entry name" value="IolE/XylAMocC-like"/>
</dbReference>
<dbReference type="OrthoDB" id="9798407at2"/>
<dbReference type="Pfam" id="PF01261">
    <property type="entry name" value="AP_endonuc_2"/>
    <property type="match status" value="1"/>
</dbReference>
<dbReference type="Gene3D" id="3.20.20.150">
    <property type="entry name" value="Divalent-metal-dependent TIM barrel enzymes"/>
    <property type="match status" value="1"/>
</dbReference>
<protein>
    <submittedName>
        <fullName evidence="2">Sugar phosphate isomerase/epimerase</fullName>
    </submittedName>
</protein>
<dbReference type="InterPro" id="IPR013022">
    <property type="entry name" value="Xyl_isomerase-like_TIM-brl"/>
</dbReference>
<dbReference type="Proteomes" id="UP000283063">
    <property type="component" value="Chromosome"/>
</dbReference>
<dbReference type="RefSeq" id="WP_127748626.1">
    <property type="nucleotide sequence ID" value="NZ_CP033219.1"/>
</dbReference>
<gene>
    <name evidence="2" type="ORF">EBB79_09310</name>
</gene>
<dbReference type="InterPro" id="IPR036237">
    <property type="entry name" value="Xyl_isomerase-like_sf"/>
</dbReference>
<dbReference type="EMBL" id="CP033219">
    <property type="protein sequence ID" value="AZV78067.1"/>
    <property type="molecule type" value="Genomic_DNA"/>
</dbReference>
<dbReference type="SUPFAM" id="SSF51658">
    <property type="entry name" value="Xylose isomerase-like"/>
    <property type="match status" value="1"/>
</dbReference>
<evidence type="ECO:0000259" key="1">
    <source>
        <dbReference type="Pfam" id="PF01261"/>
    </source>
</evidence>
<organism evidence="2 3">
    <name type="scientific">Parasedimentitalea marina</name>
    <dbReference type="NCBI Taxonomy" id="2483033"/>
    <lineage>
        <taxon>Bacteria</taxon>
        <taxon>Pseudomonadati</taxon>
        <taxon>Pseudomonadota</taxon>
        <taxon>Alphaproteobacteria</taxon>
        <taxon>Rhodobacterales</taxon>
        <taxon>Paracoccaceae</taxon>
        <taxon>Parasedimentitalea</taxon>
    </lineage>
</organism>
<evidence type="ECO:0000313" key="3">
    <source>
        <dbReference type="Proteomes" id="UP000283063"/>
    </source>
</evidence>
<proteinExistence type="predicted"/>